<dbReference type="Proteomes" id="UP000596661">
    <property type="component" value="Chromosome 2"/>
</dbReference>
<evidence type="ECO:0000313" key="2">
    <source>
        <dbReference type="EnsemblPlants" id="cds.evm.model.02.625"/>
    </source>
</evidence>
<organism evidence="2 3">
    <name type="scientific">Cannabis sativa</name>
    <name type="common">Hemp</name>
    <name type="synonym">Marijuana</name>
    <dbReference type="NCBI Taxonomy" id="3483"/>
    <lineage>
        <taxon>Eukaryota</taxon>
        <taxon>Viridiplantae</taxon>
        <taxon>Streptophyta</taxon>
        <taxon>Embryophyta</taxon>
        <taxon>Tracheophyta</taxon>
        <taxon>Spermatophyta</taxon>
        <taxon>Magnoliopsida</taxon>
        <taxon>eudicotyledons</taxon>
        <taxon>Gunneridae</taxon>
        <taxon>Pentapetalae</taxon>
        <taxon>rosids</taxon>
        <taxon>fabids</taxon>
        <taxon>Rosales</taxon>
        <taxon>Cannabaceae</taxon>
        <taxon>Cannabis</taxon>
    </lineage>
</organism>
<dbReference type="Gramene" id="evm.model.02.625">
    <property type="protein sequence ID" value="cds.evm.model.02.625"/>
    <property type="gene ID" value="evm.TU.02.625"/>
</dbReference>
<feature type="transmembrane region" description="Helical" evidence="1">
    <location>
        <begin position="7"/>
        <end position="24"/>
    </location>
</feature>
<dbReference type="EMBL" id="UZAU01000127">
    <property type="status" value="NOT_ANNOTATED_CDS"/>
    <property type="molecule type" value="Genomic_DNA"/>
</dbReference>
<reference evidence="2" key="2">
    <citation type="submission" date="2021-03" db="UniProtKB">
        <authorList>
            <consortium name="EnsemblPlants"/>
        </authorList>
    </citation>
    <scope>IDENTIFICATION</scope>
</reference>
<proteinExistence type="predicted"/>
<reference evidence="2" key="1">
    <citation type="submission" date="2018-11" db="EMBL/GenBank/DDBJ databases">
        <authorList>
            <person name="Grassa J C."/>
        </authorList>
    </citation>
    <scope>NUCLEOTIDE SEQUENCE [LARGE SCALE GENOMIC DNA]</scope>
</reference>
<evidence type="ECO:0000256" key="1">
    <source>
        <dbReference type="SAM" id="Phobius"/>
    </source>
</evidence>
<protein>
    <submittedName>
        <fullName evidence="2">Uncharacterized protein</fullName>
    </submittedName>
</protein>
<keyword evidence="1" id="KW-0472">Membrane</keyword>
<keyword evidence="3" id="KW-1185">Reference proteome</keyword>
<evidence type="ECO:0000313" key="3">
    <source>
        <dbReference type="Proteomes" id="UP000596661"/>
    </source>
</evidence>
<name>A0A803P1V6_CANSA</name>
<dbReference type="AlphaFoldDB" id="A0A803P1V6"/>
<accession>A0A803P1V6</accession>
<keyword evidence="1" id="KW-1133">Transmembrane helix</keyword>
<sequence>MYVQRDYVIGVVGSISAMVYTFYMDTTSWIWGPSRFGCWNWSSSSKQFKEALGSWAMSLVPTRPWSARVEPARGQLSPRFSGLSLGLQLESRFSSRTGSEELVWLGLELGSSVQARAKIQGEGRGWSPGCGQGEVRGLRYMG</sequence>
<dbReference type="EnsemblPlants" id="evm.model.02.625">
    <property type="protein sequence ID" value="cds.evm.model.02.625"/>
    <property type="gene ID" value="evm.TU.02.625"/>
</dbReference>
<keyword evidence="1" id="KW-0812">Transmembrane</keyword>